<keyword evidence="4" id="KW-0862">Zinc</keyword>
<dbReference type="PROSITE" id="PS50600">
    <property type="entry name" value="ULP_PROTEASE"/>
    <property type="match status" value="1"/>
</dbReference>
<feature type="domain" description="Ubiquitin-like protease family profile" evidence="5">
    <location>
        <begin position="783"/>
        <end position="954"/>
    </location>
</feature>
<keyword evidence="4" id="KW-0863">Zinc-finger</keyword>
<dbReference type="InterPro" id="IPR003653">
    <property type="entry name" value="Peptidase_C48_C"/>
</dbReference>
<proteinExistence type="inferred from homology"/>
<organism evidence="7">
    <name type="scientific">Schizaphis graminum</name>
    <name type="common">Green bug aphid</name>
    <dbReference type="NCBI Taxonomy" id="13262"/>
    <lineage>
        <taxon>Eukaryota</taxon>
        <taxon>Metazoa</taxon>
        <taxon>Ecdysozoa</taxon>
        <taxon>Arthropoda</taxon>
        <taxon>Hexapoda</taxon>
        <taxon>Insecta</taxon>
        <taxon>Pterygota</taxon>
        <taxon>Neoptera</taxon>
        <taxon>Paraneoptera</taxon>
        <taxon>Hemiptera</taxon>
        <taxon>Sternorrhyncha</taxon>
        <taxon>Aphidomorpha</taxon>
        <taxon>Aphidoidea</taxon>
        <taxon>Aphididae</taxon>
        <taxon>Aphidini</taxon>
        <taxon>Schizaphis</taxon>
    </lineage>
</organism>
<dbReference type="AlphaFoldDB" id="A0A2S2P3H6"/>
<reference evidence="7" key="1">
    <citation type="submission" date="2018-04" db="EMBL/GenBank/DDBJ databases">
        <title>Transcriptome of Schizaphis graminum biotype I.</title>
        <authorList>
            <person name="Scully E.D."/>
            <person name="Geib S.M."/>
            <person name="Palmer N.A."/>
            <person name="Koch K."/>
            <person name="Bradshaw J."/>
            <person name="Heng-Moss T."/>
            <person name="Sarath G."/>
        </authorList>
    </citation>
    <scope>NUCLEOTIDE SEQUENCE</scope>
</reference>
<evidence type="ECO:0000256" key="4">
    <source>
        <dbReference type="PROSITE-ProRule" id="PRU00325"/>
    </source>
</evidence>
<dbReference type="GO" id="GO:0008270">
    <property type="term" value="F:zinc ion binding"/>
    <property type="evidence" value="ECO:0007669"/>
    <property type="project" value="UniProtKB-KW"/>
</dbReference>
<feature type="domain" description="SWIM-type" evidence="6">
    <location>
        <begin position="672"/>
        <end position="704"/>
    </location>
</feature>
<gene>
    <name evidence="7" type="ORF">g.79399</name>
</gene>
<protein>
    <recommendedName>
        <fullName evidence="8">SWIM-type domain-containing protein</fullName>
    </recommendedName>
</protein>
<keyword evidence="4" id="KW-0479">Metal-binding</keyword>
<dbReference type="GO" id="GO:0008234">
    <property type="term" value="F:cysteine-type peptidase activity"/>
    <property type="evidence" value="ECO:0007669"/>
    <property type="project" value="InterPro"/>
</dbReference>
<evidence type="ECO:0000259" key="5">
    <source>
        <dbReference type="PROSITE" id="PS50600"/>
    </source>
</evidence>
<dbReference type="Pfam" id="PF02902">
    <property type="entry name" value="Peptidase_C48"/>
    <property type="match status" value="1"/>
</dbReference>
<dbReference type="GO" id="GO:0006508">
    <property type="term" value="P:proteolysis"/>
    <property type="evidence" value="ECO:0007669"/>
    <property type="project" value="UniProtKB-KW"/>
</dbReference>
<name>A0A2S2P3H6_SCHGA</name>
<dbReference type="SUPFAM" id="SSF54001">
    <property type="entry name" value="Cysteine proteinases"/>
    <property type="match status" value="1"/>
</dbReference>
<dbReference type="PROSITE" id="PS50966">
    <property type="entry name" value="ZF_SWIM"/>
    <property type="match status" value="1"/>
</dbReference>
<keyword evidence="3" id="KW-0378">Hydrolase</keyword>
<sequence>MMTISYENCRLQDCKSRGIIEVCRHDDMVIIDITVTIPDYLFFMKDHQDILDEISNSKDINPQLDNLMLCTTPWSIAFYPLNKIQLPIIVNNEYPISRILCLFKDILSNNKKYEFICTPPIKPNGGELFIYKCSNVNDKDFRSDQYRWLCKGDNKSKNSLILKSYYEIQITTGKIRSSSKKFRRHIYTMKNSNEQLQPLVIIHYLGSSDAAIDLPHGNSKLLRPFVGTMPSTKEAIRSQVRFKDGPHETYKNIQDTKKSEMLTKSVALKDIEKTACPRDTKQIKNFKYNESKKYVVSRDEIFSLLEMARQDFEKIILVIEIYPDTNVIFGDPSCIDLANDLLKRSFTNKHIPQLVSYDTTFNLGDFYVSVLVMRNTDIVGDPIFPVLFMIHERKLLRTHELFWGSFIKKLIHFEKYGHNVPIITDREKSIVSAILNSISIANTNLTFCHNHLIRDVKHWLHTNNANQDDLKVYINEIKYLIQIKNENEFEKKLNEYKIKWSQSFLNYFEKNIEYDLKNRCSFFKTNRFSAYANKTPTNNISESLNKMIKQWNDWKELPLDALVLSLYKMQIFYVNEFNRCYRNMGDFHIKEEYINKINELNVPVSSINDDITQIVKNIKNNKIESKTIIEKKSTYRMTQISLANHVLENKLIDYSPHLQVHIVRCAYSNKTHTVSKIRNNLQCTCTGITTRECYHIMAVKFLTSEIQPNKNKVYKLSELKRKRTKGGRKAPRPGDIEGSKIIRANDSLEADGLTSNFSGKKQCLIKPPEIENKIVLPKLKLNNTVNLKGFETLMPCCWISSFVIDDVISYFIIDNEKDGSILYIPSNMYEYFYIKDYTNIIQTFFDSDALNKDFILVTMNTKPLQGEHWILGVIHLKLKIIIILDSLLDQNEREEHFINLLQITFLCYNVANYYYETNLKFKLNEWQCVYAKDAIQQTNSFDCGLYVCIHAFCYIKDISFFNEPSNSGREWLFYNYNEYSKFKNLEEFKFSENQYRHILNNIDINKIMSMENENLEDVTFSIDNIPIQQLTINFKKNTKNL</sequence>
<dbReference type="InterPro" id="IPR007527">
    <property type="entry name" value="Znf_SWIM"/>
</dbReference>
<evidence type="ECO:0000259" key="6">
    <source>
        <dbReference type="PROSITE" id="PS50966"/>
    </source>
</evidence>
<evidence type="ECO:0000313" key="7">
    <source>
        <dbReference type="EMBL" id="MBY23768.1"/>
    </source>
</evidence>
<evidence type="ECO:0000256" key="3">
    <source>
        <dbReference type="ARBA" id="ARBA00022801"/>
    </source>
</evidence>
<dbReference type="Gene3D" id="3.40.395.10">
    <property type="entry name" value="Adenoviral Proteinase, Chain A"/>
    <property type="match status" value="1"/>
</dbReference>
<dbReference type="EMBL" id="GGMR01011149">
    <property type="protein sequence ID" value="MBY23768.1"/>
    <property type="molecule type" value="Transcribed_RNA"/>
</dbReference>
<accession>A0A2S2P3H6</accession>
<comment type="similarity">
    <text evidence="1">Belongs to the peptidase C48 family.</text>
</comment>
<evidence type="ECO:0000256" key="2">
    <source>
        <dbReference type="ARBA" id="ARBA00022670"/>
    </source>
</evidence>
<dbReference type="InterPro" id="IPR038765">
    <property type="entry name" value="Papain-like_cys_pep_sf"/>
</dbReference>
<keyword evidence="2" id="KW-0645">Protease</keyword>
<evidence type="ECO:0008006" key="8">
    <source>
        <dbReference type="Google" id="ProtNLM"/>
    </source>
</evidence>
<evidence type="ECO:0000256" key="1">
    <source>
        <dbReference type="ARBA" id="ARBA00005234"/>
    </source>
</evidence>